<dbReference type="EMBL" id="FOQD01000001">
    <property type="protein sequence ID" value="SFH59834.1"/>
    <property type="molecule type" value="Genomic_DNA"/>
</dbReference>
<feature type="transmembrane region" description="Helical" evidence="6">
    <location>
        <begin position="219"/>
        <end position="239"/>
    </location>
</feature>
<dbReference type="SUPFAM" id="SSF48452">
    <property type="entry name" value="TPR-like"/>
    <property type="match status" value="2"/>
</dbReference>
<feature type="region of interest" description="Disordered" evidence="5">
    <location>
        <begin position="879"/>
        <end position="898"/>
    </location>
</feature>
<keyword evidence="4 6" id="KW-0472">Membrane</keyword>
<sequence length="898" mass="101154">MSHPYEPAQTPSRPSIASQPLLLTVVDMGLLTTLVLAPFLMGGRQALGQLSLCVLATLTLLAWSLHQCRNGDGRWRFTGIEPIMLLGLGLVLLQCWELTPELVRALSPRMQQLLPEWNESSPLFPGHWNRISFTPVDTWSDFVVLVACLQLFFVMVQRLRTVDDILRFIRVIALGGGVMATFGIVQLTWGNGKFFWFYDHPMTNTFGVAKGAFANPNHFANYLALTLPAQLLMLINRVTTRPNVRPTRSNSRFRRFLQRIDPVVCLWSSCLAVTALGIILSHSRIGLLSAALGTLITLVILWQKSMLKLRQAGVGIGLLCLTLAAVPIINREACPLNTDGVQACLPTQLTTISQNRHQLWRANMEGIQEFPLAGTGLGSHQEVYWLWFRSPQTQREYSHAENGYLQIAMETGLTGFGLVALLWLTSLLWCAQGLWNSVSLRSGGLMAVVAAGLVMSLVQAITDFVWYVPACVNIVLLYGVCAWRISLMRFFEPVSAPRLAISPTVSNLRFSWAAAVPAILLLGHWMANEKVPDVIAEPLWQEYLRLTMTQQHFDDSDHEATQEIIHRRISLALAAAEANPRSHRLQLHAGLACLKQFTLNQAAMHRQMPLSQIRDAARTLFESPEDMNRWLDRPGVLGSERQLLEEAVHHFQASLAACPLQPRPYLELAELVWLEGGNEYDERNLVQQAVTVRPTDARAHFALGRLLWLEGAQKEAAIHWQEAFRFDPEYRNHLIGVLADYVPARFFLDHFEPDHSALKQLRLAYRTSEDSAGYQLVLESLARSSAKEAIVRRGQEASSEWLLAHECFAELGDRKNAYQAAKEAVVAAPDSFTAHQQFGLWLYRNGMFSESLRELVWCSERQPEETWLQTITADARERIQNPDRETRFAEEPGKTLQR</sequence>
<evidence type="ECO:0000259" key="7">
    <source>
        <dbReference type="Pfam" id="PF04932"/>
    </source>
</evidence>
<dbReference type="PANTHER" id="PTHR37422:SF13">
    <property type="entry name" value="LIPOPOLYSACCHARIDE BIOSYNTHESIS PROTEIN PA4999-RELATED"/>
    <property type="match status" value="1"/>
</dbReference>
<gene>
    <name evidence="8" type="ORF">SAMN05421753_101369</name>
</gene>
<evidence type="ECO:0000256" key="4">
    <source>
        <dbReference type="ARBA" id="ARBA00023136"/>
    </source>
</evidence>
<evidence type="ECO:0000256" key="6">
    <source>
        <dbReference type="SAM" id="Phobius"/>
    </source>
</evidence>
<accession>A0A1I3BC23</accession>
<feature type="transmembrane region" description="Helical" evidence="6">
    <location>
        <begin position="508"/>
        <end position="527"/>
    </location>
</feature>
<dbReference type="STRING" id="1576369.SAMN05421753_101369"/>
<protein>
    <submittedName>
        <fullName evidence="8">O-Antigen ligase</fullName>
    </submittedName>
</protein>
<dbReference type="OrthoDB" id="238751at2"/>
<feature type="domain" description="O-antigen ligase-related" evidence="7">
    <location>
        <begin position="271"/>
        <end position="419"/>
    </location>
</feature>
<evidence type="ECO:0000313" key="8">
    <source>
        <dbReference type="EMBL" id="SFH59834.1"/>
    </source>
</evidence>
<dbReference type="InterPro" id="IPR007016">
    <property type="entry name" value="O-antigen_ligase-rel_domated"/>
</dbReference>
<proteinExistence type="predicted"/>
<dbReference type="GO" id="GO:0016020">
    <property type="term" value="C:membrane"/>
    <property type="evidence" value="ECO:0007669"/>
    <property type="project" value="UniProtKB-SubCell"/>
</dbReference>
<dbReference type="Gene3D" id="1.25.40.10">
    <property type="entry name" value="Tetratricopeptide repeat domain"/>
    <property type="match status" value="2"/>
</dbReference>
<evidence type="ECO:0000256" key="2">
    <source>
        <dbReference type="ARBA" id="ARBA00022692"/>
    </source>
</evidence>
<feature type="transmembrane region" description="Helical" evidence="6">
    <location>
        <begin position="168"/>
        <end position="189"/>
    </location>
</feature>
<feature type="transmembrane region" description="Helical" evidence="6">
    <location>
        <begin position="467"/>
        <end position="487"/>
    </location>
</feature>
<feature type="transmembrane region" description="Helical" evidence="6">
    <location>
        <begin position="443"/>
        <end position="461"/>
    </location>
</feature>
<dbReference type="GO" id="GO:0016874">
    <property type="term" value="F:ligase activity"/>
    <property type="evidence" value="ECO:0007669"/>
    <property type="project" value="UniProtKB-KW"/>
</dbReference>
<keyword evidence="8" id="KW-0436">Ligase</keyword>
<keyword evidence="3 6" id="KW-1133">Transmembrane helix</keyword>
<dbReference type="Pfam" id="PF04932">
    <property type="entry name" value="Wzy_C"/>
    <property type="match status" value="1"/>
</dbReference>
<keyword evidence="9" id="KW-1185">Reference proteome</keyword>
<feature type="transmembrane region" description="Helical" evidence="6">
    <location>
        <begin position="285"/>
        <end position="302"/>
    </location>
</feature>
<comment type="subcellular location">
    <subcellularLocation>
        <location evidence="1">Membrane</location>
        <topology evidence="1">Multi-pass membrane protein</topology>
    </subcellularLocation>
</comment>
<evidence type="ECO:0000313" key="9">
    <source>
        <dbReference type="Proteomes" id="UP000199518"/>
    </source>
</evidence>
<dbReference type="InterPro" id="IPR051533">
    <property type="entry name" value="WaaL-like"/>
</dbReference>
<feature type="transmembrane region" description="Helical" evidence="6">
    <location>
        <begin position="77"/>
        <end position="99"/>
    </location>
</feature>
<feature type="transmembrane region" description="Helical" evidence="6">
    <location>
        <begin position="21"/>
        <end position="40"/>
    </location>
</feature>
<dbReference type="AlphaFoldDB" id="A0A1I3BC23"/>
<name>A0A1I3BC23_9PLAN</name>
<feature type="transmembrane region" description="Helical" evidence="6">
    <location>
        <begin position="412"/>
        <end position="431"/>
    </location>
</feature>
<feature type="transmembrane region" description="Helical" evidence="6">
    <location>
        <begin position="309"/>
        <end position="329"/>
    </location>
</feature>
<evidence type="ECO:0000256" key="1">
    <source>
        <dbReference type="ARBA" id="ARBA00004141"/>
    </source>
</evidence>
<evidence type="ECO:0000256" key="3">
    <source>
        <dbReference type="ARBA" id="ARBA00022989"/>
    </source>
</evidence>
<feature type="transmembrane region" description="Helical" evidence="6">
    <location>
        <begin position="138"/>
        <end position="156"/>
    </location>
</feature>
<feature type="transmembrane region" description="Helical" evidence="6">
    <location>
        <begin position="46"/>
        <end position="65"/>
    </location>
</feature>
<reference evidence="9" key="1">
    <citation type="submission" date="2016-10" db="EMBL/GenBank/DDBJ databases">
        <authorList>
            <person name="Varghese N."/>
            <person name="Submissions S."/>
        </authorList>
    </citation>
    <scope>NUCLEOTIDE SEQUENCE [LARGE SCALE GENOMIC DNA]</scope>
    <source>
        <strain evidence="9">DSM 26348</strain>
    </source>
</reference>
<dbReference type="PANTHER" id="PTHR37422">
    <property type="entry name" value="TEICHURONIC ACID BIOSYNTHESIS PROTEIN TUAE"/>
    <property type="match status" value="1"/>
</dbReference>
<dbReference type="InterPro" id="IPR011990">
    <property type="entry name" value="TPR-like_helical_dom_sf"/>
</dbReference>
<keyword evidence="2 6" id="KW-0812">Transmembrane</keyword>
<feature type="transmembrane region" description="Helical" evidence="6">
    <location>
        <begin position="260"/>
        <end position="279"/>
    </location>
</feature>
<evidence type="ECO:0000256" key="5">
    <source>
        <dbReference type="SAM" id="MobiDB-lite"/>
    </source>
</evidence>
<organism evidence="8 9">
    <name type="scientific">Planctomicrobium piriforme</name>
    <dbReference type="NCBI Taxonomy" id="1576369"/>
    <lineage>
        <taxon>Bacteria</taxon>
        <taxon>Pseudomonadati</taxon>
        <taxon>Planctomycetota</taxon>
        <taxon>Planctomycetia</taxon>
        <taxon>Planctomycetales</taxon>
        <taxon>Planctomycetaceae</taxon>
        <taxon>Planctomicrobium</taxon>
    </lineage>
</organism>
<dbReference type="Proteomes" id="UP000199518">
    <property type="component" value="Unassembled WGS sequence"/>
</dbReference>
<dbReference type="RefSeq" id="WP_092047385.1">
    <property type="nucleotide sequence ID" value="NZ_FOQD01000001.1"/>
</dbReference>